<feature type="signal peptide" evidence="1">
    <location>
        <begin position="1"/>
        <end position="26"/>
    </location>
</feature>
<protein>
    <recommendedName>
        <fullName evidence="2">Copper amine oxidase-like N-terminal domain-containing protein</fullName>
    </recommendedName>
</protein>
<name>A0A7U6GE21_CALEA</name>
<dbReference type="EMBL" id="AP012051">
    <property type="protein sequence ID" value="BAL80685.1"/>
    <property type="molecule type" value="Genomic_DNA"/>
</dbReference>
<dbReference type="InterPro" id="IPR036582">
    <property type="entry name" value="Mao_N_sf"/>
</dbReference>
<evidence type="ECO:0000313" key="4">
    <source>
        <dbReference type="Proteomes" id="UP000004793"/>
    </source>
</evidence>
<dbReference type="Proteomes" id="UP000004793">
    <property type="component" value="Chromosome"/>
</dbReference>
<dbReference type="SUPFAM" id="SSF55383">
    <property type="entry name" value="Copper amine oxidase, domain N"/>
    <property type="match status" value="1"/>
</dbReference>
<proteinExistence type="predicted"/>
<feature type="domain" description="Copper amine oxidase-like N-terminal" evidence="2">
    <location>
        <begin position="44"/>
        <end position="165"/>
    </location>
</feature>
<keyword evidence="4" id="KW-1185">Reference proteome</keyword>
<feature type="chain" id="PRO_5031556307" description="Copper amine oxidase-like N-terminal domain-containing protein" evidence="1">
    <location>
        <begin position="27"/>
        <end position="763"/>
    </location>
</feature>
<dbReference type="Pfam" id="PF07833">
    <property type="entry name" value="Cu_amine_oxidN1"/>
    <property type="match status" value="1"/>
</dbReference>
<accession>A0A7U6GE21</accession>
<organism evidence="3 4">
    <name type="scientific">Caldisericum exile (strain DSM 21853 / NBRC 104410 / AZM16c01)</name>
    <dbReference type="NCBI Taxonomy" id="511051"/>
    <lineage>
        <taxon>Bacteria</taxon>
        <taxon>Pseudomonadati</taxon>
        <taxon>Caldisericota/Cryosericota group</taxon>
        <taxon>Caldisericota</taxon>
        <taxon>Caldisericia</taxon>
        <taxon>Caldisericales</taxon>
        <taxon>Caldisericaceae</taxon>
        <taxon>Caldisericum</taxon>
    </lineage>
</organism>
<dbReference type="RefSeq" id="WP_014453089.1">
    <property type="nucleotide sequence ID" value="NC_017096.1"/>
</dbReference>
<evidence type="ECO:0000256" key="1">
    <source>
        <dbReference type="SAM" id="SignalP"/>
    </source>
</evidence>
<dbReference type="Gene3D" id="3.30.457.10">
    <property type="entry name" value="Copper amine oxidase-like, N-terminal domain"/>
    <property type="match status" value="1"/>
</dbReference>
<reference evidence="3 4" key="1">
    <citation type="submission" date="2011-01" db="EMBL/GenBank/DDBJ databases">
        <title>Whole genome sequence of Caldisericum exile AZM16c01.</title>
        <authorList>
            <person name="Narita-Yamada S."/>
            <person name="Kawakoshi A."/>
            <person name="Nakamura S."/>
            <person name="Sasagawa M."/>
            <person name="Fukada J."/>
            <person name="Sekine M."/>
            <person name="Kato Y."/>
            <person name="Fukai R."/>
            <person name="Sasaki K."/>
            <person name="Hanamaki A."/>
            <person name="Narita H."/>
            <person name="Konno Y."/>
            <person name="Mori K."/>
            <person name="Yamazaki S."/>
            <person name="Suzuki K."/>
            <person name="Fujita N."/>
        </authorList>
    </citation>
    <scope>NUCLEOTIDE SEQUENCE [LARGE SCALE GENOMIC DNA]</scope>
    <source>
        <strain evidence="4">DSM 21853 / NBRC 104410 / AZM16c01</strain>
    </source>
</reference>
<sequence>MKKTITILLVVLLFNSFLTLPFKANAEDTVSYTVTLKIGSNTVYVNGQPKTIDVAPYIDPKTNRTLVPVRFVAEGLGGAVSWHNREKFVGVLVGNRKVGMFIGKNTAEVSEKPITFDTGLDVNKQVTMDQAPVITNGRTMIPLRFVSESVGADVQWNGETKEITISLSYKPVGFLEPKWGLIFDRYVEVKDSKTLSGFIIPQQAPFVYDPINKAILTYGVGGFRYIEEHISGYKLFPEFRYMKNIYLVKIDALTGILVSYQNIFTNDYPINLEKVGNLRAAYLEYDHGYLYAGGIADTEVYSLSYPSIFEYYEKKNIYPEDIVLYKIEPTTLKVVWKKKYNIQDTFFGNRLVLSYNDRIHYLWIYHAFNLNPPKFSQDGSVIMLTLGTLDLQSGIFDGKKIRGSEWNSALDFAAFLGINTKDGSVRWKTLHDAWDAVAARDGAMRMYGNYVVFLEPPSMSFLSNFNLKPGDSYYSYQYLYIKSIADKIREEIISQYGRLPEPESYNAIGGPYPVRLLAMDINTGKTVWERFFYEINTDFLPDDSFTLPPIVNGVLYLPVSMYDPEVQDFGVELIGIRVTDGKTVMMTHKLHTGSPGTNKRSTMIELLKSFGTPITLNVNGENRTKSYWAFSHADFIIKNNCIIGVKSNFDGTFLAYDTFEEFVNTSQPTENFECRPYVIFSNYVGNRDAGTLFPKEIIFYDGFNQIPTKLPIQTGIKDEGWAPALNITDQVLTQVSDDTLFAKFTHISRGILVGSIIAFNLNK</sequence>
<keyword evidence="1" id="KW-0732">Signal</keyword>
<gene>
    <name evidence="3" type="ordered locus">CSE_05590</name>
</gene>
<dbReference type="OrthoDB" id="2020910at2"/>
<dbReference type="KEGG" id="cex:CSE_05590"/>
<dbReference type="AlphaFoldDB" id="A0A7U6GE21"/>
<evidence type="ECO:0000313" key="3">
    <source>
        <dbReference type="EMBL" id="BAL80685.1"/>
    </source>
</evidence>
<dbReference type="InterPro" id="IPR012854">
    <property type="entry name" value="Cu_amine_oxidase-like_N"/>
</dbReference>
<evidence type="ECO:0000259" key="2">
    <source>
        <dbReference type="Pfam" id="PF07833"/>
    </source>
</evidence>